<dbReference type="InterPro" id="IPR029044">
    <property type="entry name" value="Nucleotide-diphossugar_trans"/>
</dbReference>
<feature type="binding site" evidence="14">
    <location>
        <position position="266"/>
    </location>
    <ligand>
        <name>a divalent metal cation</name>
        <dbReference type="ChEBI" id="CHEBI:60240"/>
    </ligand>
</feature>
<feature type="region of interest" description="2-C-methyl-D-erythritol 4-phosphate cytidylyltransferase" evidence="14">
    <location>
        <begin position="1"/>
        <end position="225"/>
    </location>
</feature>
<dbReference type="HAMAP" id="MF_01520">
    <property type="entry name" value="IspDF"/>
    <property type="match status" value="1"/>
</dbReference>
<dbReference type="EC" id="4.6.1.12" evidence="14"/>
<keyword evidence="13 14" id="KW-0511">Multifunctional enzyme</keyword>
<feature type="binding site" evidence="14">
    <location>
        <position position="363"/>
    </location>
    <ligand>
        <name>4-CDP-2-C-methyl-D-erythritol 2-phosphate</name>
        <dbReference type="ChEBI" id="CHEBI:57919"/>
    </ligand>
</feature>
<comment type="caution">
    <text evidence="16">The sequence shown here is derived from an EMBL/GenBank/DDBJ whole genome shotgun (WGS) entry which is preliminary data.</text>
</comment>
<evidence type="ECO:0000313" key="16">
    <source>
        <dbReference type="EMBL" id="GGF70877.1"/>
    </source>
</evidence>
<feature type="binding site" evidence="14">
    <location>
        <position position="234"/>
    </location>
    <ligand>
        <name>a divalent metal cation</name>
        <dbReference type="ChEBI" id="CHEBI:60240"/>
    </ligand>
</feature>
<keyword evidence="17" id="KW-1185">Reference proteome</keyword>
<evidence type="ECO:0000256" key="1">
    <source>
        <dbReference type="ARBA" id="ARBA00000200"/>
    </source>
</evidence>
<comment type="catalytic activity">
    <reaction evidence="2 14">
        <text>2-C-methyl-D-erythritol 4-phosphate + CTP + H(+) = 4-CDP-2-C-methyl-D-erythritol + diphosphate</text>
        <dbReference type="Rhea" id="RHEA:13429"/>
        <dbReference type="ChEBI" id="CHEBI:15378"/>
        <dbReference type="ChEBI" id="CHEBI:33019"/>
        <dbReference type="ChEBI" id="CHEBI:37563"/>
        <dbReference type="ChEBI" id="CHEBI:57823"/>
        <dbReference type="ChEBI" id="CHEBI:58262"/>
        <dbReference type="EC" id="2.7.7.60"/>
    </reaction>
</comment>
<dbReference type="InterPro" id="IPR003526">
    <property type="entry name" value="MECDP_synthase"/>
</dbReference>
<dbReference type="PROSITE" id="PS01295">
    <property type="entry name" value="ISPD"/>
    <property type="match status" value="1"/>
</dbReference>
<evidence type="ECO:0000256" key="8">
    <source>
        <dbReference type="ARBA" id="ARBA00022679"/>
    </source>
</evidence>
<reference evidence="17" key="1">
    <citation type="journal article" date="2019" name="Int. J. Syst. Evol. Microbiol.">
        <title>The Global Catalogue of Microorganisms (GCM) 10K type strain sequencing project: providing services to taxonomists for standard genome sequencing and annotation.</title>
        <authorList>
            <consortium name="The Broad Institute Genomics Platform"/>
            <consortium name="The Broad Institute Genome Sequencing Center for Infectious Disease"/>
            <person name="Wu L."/>
            <person name="Ma J."/>
        </authorList>
    </citation>
    <scope>NUCLEOTIDE SEQUENCE [LARGE SCALE GENOMIC DNA]</scope>
    <source>
        <strain evidence="17">CGMCC 1.15419</strain>
    </source>
</reference>
<evidence type="ECO:0000313" key="17">
    <source>
        <dbReference type="Proteomes" id="UP000640509"/>
    </source>
</evidence>
<feature type="binding site" evidence="14">
    <location>
        <begin position="232"/>
        <end position="234"/>
    </location>
    <ligand>
        <name>4-CDP-2-C-methyl-D-erythritol 2-phosphate</name>
        <dbReference type="ChEBI" id="CHEBI:57919"/>
    </ligand>
</feature>
<dbReference type="Proteomes" id="UP000640509">
    <property type="component" value="Unassembled WGS sequence"/>
</dbReference>
<keyword evidence="9 14" id="KW-0548">Nucleotidyltransferase</keyword>
<sequence>MTVTAPPGYAAIVTAAGRGTRAGGGEPKQWRDLAGRSILARSLDAFAGFDRVVLVVHPDDMARAIRDFAGGVTIVTGGDTRAASVMAGLHALEGQATHVLIHDGARPLVGDAVIQGVIDALQGGAPAAAPALPVSDALWKGAGGAVTGTTPRDGLFRAQTPQGFALDQISNAHRLHPHDAADDVELALKAGIPVAITPGSEDNLKITFPADFARAERILGTAMDIRLGNGYDVHAFGPGNHVWLCGVQIAHEAGLVGHSDADVGMHALTDAIYGALAEGDIGRHFPPSDPQWKGADSAIFLAHAADLARERGFTFGNADVTLICEMPKIGPHAQAMQARLAQIMGVDASRISVKATTSERLGFTGRREGIAAIATAALIKA</sequence>
<accession>A0ABQ1VJ54</accession>
<name>A0ABQ1VJ54_9RHOB</name>
<dbReference type="PANTHER" id="PTHR43181:SF1">
    <property type="entry name" value="2-C-METHYL-D-ERYTHRITOL 2,4-CYCLODIPHOSPHATE SYNTHASE, CHLOROPLASTIC"/>
    <property type="match status" value="1"/>
</dbReference>
<dbReference type="NCBIfam" id="TIGR00151">
    <property type="entry name" value="ispF"/>
    <property type="match status" value="1"/>
</dbReference>
<protein>
    <recommendedName>
        <fullName evidence="14">Bifunctional enzyme IspD/IspF</fullName>
    </recommendedName>
    <domain>
        <recommendedName>
            <fullName evidence="14">2-C-methyl-D-erythritol 4-phosphate cytidylyltransferase</fullName>
            <ecNumber evidence="14">2.7.7.60</ecNumber>
        </recommendedName>
        <alternativeName>
            <fullName evidence="14">4-diphosphocytidyl-2C-methyl-D-erythritol synthase</fullName>
        </alternativeName>
        <alternativeName>
            <fullName evidence="14">MEP cytidylyltransferase</fullName>
            <shortName evidence="14">MCT</shortName>
        </alternativeName>
    </domain>
    <domain>
        <recommendedName>
            <fullName evidence="14">2-C-methyl-D-erythritol 2,4-cyclodiphosphate synthase</fullName>
            <shortName evidence="14">MECDP-synthase</shortName>
            <shortName evidence="14">MECPP-synthase</shortName>
            <shortName evidence="14">MECPS</shortName>
            <ecNumber evidence="14">4.6.1.12</ecNumber>
        </recommendedName>
    </domain>
</protein>
<dbReference type="InterPro" id="IPR026596">
    <property type="entry name" value="IspD/F"/>
</dbReference>
<feature type="site" description="Transition state stabilizer" evidence="14">
    <location>
        <position position="28"/>
    </location>
</feature>
<comment type="catalytic activity">
    <reaction evidence="1 14">
        <text>4-CDP-2-C-methyl-D-erythritol 2-phosphate = 2-C-methyl-D-erythritol 2,4-cyclic diphosphate + CMP</text>
        <dbReference type="Rhea" id="RHEA:23864"/>
        <dbReference type="ChEBI" id="CHEBI:57919"/>
        <dbReference type="ChEBI" id="CHEBI:58483"/>
        <dbReference type="ChEBI" id="CHEBI:60377"/>
        <dbReference type="EC" id="4.6.1.12"/>
    </reaction>
</comment>
<dbReference type="NCBIfam" id="TIGR00453">
    <property type="entry name" value="ispD"/>
    <property type="match status" value="1"/>
</dbReference>
<dbReference type="InterPro" id="IPR036571">
    <property type="entry name" value="MECDP_synthase_sf"/>
</dbReference>
<comment type="cofactor">
    <cofactor evidence="3 14">
        <name>a divalent metal cation</name>
        <dbReference type="ChEBI" id="CHEBI:60240"/>
    </cofactor>
</comment>
<dbReference type="EMBL" id="BMIV01000007">
    <property type="protein sequence ID" value="GGF70877.1"/>
    <property type="molecule type" value="Genomic_DNA"/>
</dbReference>
<comment type="pathway">
    <text evidence="5 14">Isoprenoid biosynthesis; isopentenyl diphosphate biosynthesis via DXP pathway; isopentenyl diphosphate from 1-deoxy-D-xylulose 5-phosphate: step 2/6.</text>
</comment>
<evidence type="ECO:0000256" key="14">
    <source>
        <dbReference type="HAMAP-Rule" id="MF_01520"/>
    </source>
</evidence>
<comment type="similarity">
    <text evidence="14">In the C-terminal section; belongs to the IspF family.</text>
</comment>
<keyword evidence="12 14" id="KW-0456">Lyase</keyword>
<feature type="binding site" evidence="14">
    <location>
        <position position="366"/>
    </location>
    <ligand>
        <name>4-CDP-2-C-methyl-D-erythritol 2-phosphate</name>
        <dbReference type="ChEBI" id="CHEBI:57919"/>
    </ligand>
</feature>
<evidence type="ECO:0000256" key="13">
    <source>
        <dbReference type="ARBA" id="ARBA00023268"/>
    </source>
</evidence>
<evidence type="ECO:0000256" key="11">
    <source>
        <dbReference type="ARBA" id="ARBA00023229"/>
    </source>
</evidence>
<comment type="pathway">
    <text evidence="4 14">Isoprenoid biosynthesis; isopentenyl diphosphate biosynthesis via DXP pathway; isopentenyl diphosphate from 1-deoxy-D-xylulose 5-phosphate: step 4/6.</text>
</comment>
<evidence type="ECO:0000256" key="10">
    <source>
        <dbReference type="ARBA" id="ARBA00022723"/>
    </source>
</evidence>
<evidence type="ECO:0000256" key="4">
    <source>
        <dbReference type="ARBA" id="ARBA00004709"/>
    </source>
</evidence>
<dbReference type="InterPro" id="IPR034683">
    <property type="entry name" value="IspD/TarI"/>
</dbReference>
<dbReference type="CDD" id="cd02516">
    <property type="entry name" value="CDP-ME_synthetase"/>
    <property type="match status" value="1"/>
</dbReference>
<comment type="similarity">
    <text evidence="7">Belongs to the IspD/TarI cytidylyltransferase family. IspD subfamily.</text>
</comment>
<dbReference type="CDD" id="cd00554">
    <property type="entry name" value="MECDP_synthase"/>
    <property type="match status" value="1"/>
</dbReference>
<feature type="site" description="Transition state stabilizer" evidence="14">
    <location>
        <position position="357"/>
    </location>
</feature>
<dbReference type="HAMAP" id="MF_00107">
    <property type="entry name" value="IspF"/>
    <property type="match status" value="1"/>
</dbReference>
<dbReference type="RefSeq" id="WP_188715274.1">
    <property type="nucleotide sequence ID" value="NZ_BMIV01000007.1"/>
</dbReference>
<comment type="similarity">
    <text evidence="6">Belongs to the IspF family.</text>
</comment>
<dbReference type="PROSITE" id="PS01350">
    <property type="entry name" value="ISPF"/>
    <property type="match status" value="1"/>
</dbReference>
<keyword evidence="11 14" id="KW-0414">Isoprene biosynthesis</keyword>
<evidence type="ECO:0000259" key="15">
    <source>
        <dbReference type="Pfam" id="PF02542"/>
    </source>
</evidence>
<feature type="domain" description="2-C-methyl-D-erythritol 2,4-cyclodiphosphate synthase" evidence="15">
    <location>
        <begin position="225"/>
        <end position="378"/>
    </location>
</feature>
<feature type="binding site" evidence="14">
    <location>
        <begin position="280"/>
        <end position="282"/>
    </location>
    <ligand>
        <name>4-CDP-2-C-methyl-D-erythritol 2-phosphate</name>
        <dbReference type="ChEBI" id="CHEBI:57919"/>
    </ligand>
</feature>
<evidence type="ECO:0000256" key="7">
    <source>
        <dbReference type="ARBA" id="ARBA00009789"/>
    </source>
</evidence>
<proteinExistence type="inferred from homology"/>
<evidence type="ECO:0000256" key="9">
    <source>
        <dbReference type="ARBA" id="ARBA00022695"/>
    </source>
</evidence>
<dbReference type="InterPro" id="IPR018294">
    <property type="entry name" value="ISPD_synthase_CS"/>
</dbReference>
<dbReference type="Gene3D" id="3.90.550.10">
    <property type="entry name" value="Spore Coat Polysaccharide Biosynthesis Protein SpsA, Chain A"/>
    <property type="match status" value="1"/>
</dbReference>
<feature type="binding site" evidence="14">
    <location>
        <position position="232"/>
    </location>
    <ligand>
        <name>a divalent metal cation</name>
        <dbReference type="ChEBI" id="CHEBI:60240"/>
    </ligand>
</feature>
<feature type="region of interest" description="2-C-methyl-D-erythritol 2,4-cyclodiphosphate synthase" evidence="14">
    <location>
        <begin position="226"/>
        <end position="381"/>
    </location>
</feature>
<dbReference type="Pfam" id="PF01128">
    <property type="entry name" value="IspD"/>
    <property type="match status" value="1"/>
</dbReference>
<keyword evidence="10 14" id="KW-0479">Metal-binding</keyword>
<evidence type="ECO:0000256" key="12">
    <source>
        <dbReference type="ARBA" id="ARBA00023239"/>
    </source>
</evidence>
<dbReference type="InterPro" id="IPR001228">
    <property type="entry name" value="IspD"/>
</dbReference>
<evidence type="ECO:0000256" key="5">
    <source>
        <dbReference type="ARBA" id="ARBA00004787"/>
    </source>
</evidence>
<dbReference type="Gene3D" id="3.30.1330.50">
    <property type="entry name" value="2-C-methyl-D-erythritol 2,4-cyclodiphosphate synthase"/>
    <property type="match status" value="1"/>
</dbReference>
<dbReference type="SUPFAM" id="SSF69765">
    <property type="entry name" value="IpsF-like"/>
    <property type="match status" value="1"/>
</dbReference>
<feature type="site" description="Transition state stabilizer" evidence="14">
    <location>
        <position position="21"/>
    </location>
</feature>
<gene>
    <name evidence="14 16" type="primary">ispDF</name>
    <name evidence="16" type="ORF">GCM10011402_24310</name>
</gene>
<feature type="binding site" evidence="14">
    <location>
        <begin position="258"/>
        <end position="259"/>
    </location>
    <ligand>
        <name>4-CDP-2-C-methyl-D-erythritol 2-phosphate</name>
        <dbReference type="ChEBI" id="CHEBI:57919"/>
    </ligand>
</feature>
<evidence type="ECO:0000256" key="6">
    <source>
        <dbReference type="ARBA" id="ARBA00008480"/>
    </source>
</evidence>
<comment type="caution">
    <text evidence="14">Lacks conserved residue(s) required for the propagation of feature annotation.</text>
</comment>
<dbReference type="InterPro" id="IPR020555">
    <property type="entry name" value="MECDP_synthase_CS"/>
</dbReference>
<comment type="similarity">
    <text evidence="14">In the N-terminal section; belongs to the IspD/TarI cytidylyltransferase family. IspD subfamily.</text>
</comment>
<evidence type="ECO:0000256" key="3">
    <source>
        <dbReference type="ARBA" id="ARBA00001968"/>
    </source>
</evidence>
<dbReference type="HAMAP" id="MF_00108">
    <property type="entry name" value="IspD"/>
    <property type="match status" value="1"/>
</dbReference>
<dbReference type="PANTHER" id="PTHR43181">
    <property type="entry name" value="2-C-METHYL-D-ERYTHRITOL 2,4-CYCLODIPHOSPHATE SYNTHASE, CHLOROPLASTIC"/>
    <property type="match status" value="1"/>
</dbReference>
<feature type="site" description="Transition state stabilizer" evidence="14">
    <location>
        <position position="258"/>
    </location>
</feature>
<dbReference type="SUPFAM" id="SSF53448">
    <property type="entry name" value="Nucleotide-diphospho-sugar transferases"/>
    <property type="match status" value="1"/>
</dbReference>
<feature type="binding site" evidence="14">
    <location>
        <begin position="356"/>
        <end position="359"/>
    </location>
    <ligand>
        <name>4-CDP-2-C-methyl-D-erythritol 2-phosphate</name>
        <dbReference type="ChEBI" id="CHEBI:57919"/>
    </ligand>
</feature>
<organism evidence="16 17">
    <name type="scientific">Paracoccus acridae</name>
    <dbReference type="NCBI Taxonomy" id="1795310"/>
    <lineage>
        <taxon>Bacteria</taxon>
        <taxon>Pseudomonadati</taxon>
        <taxon>Pseudomonadota</taxon>
        <taxon>Alphaproteobacteria</taxon>
        <taxon>Rhodobacterales</taxon>
        <taxon>Paracoccaceae</taxon>
        <taxon>Paracoccus</taxon>
    </lineage>
</organism>
<feature type="site" description="Positions MEP for the nucleophilic attack" evidence="14">
    <location>
        <position position="152"/>
    </location>
</feature>
<comment type="function">
    <text evidence="14">Bifunctional enzyme that catalyzes the formation of 4-diphosphocytidyl-2-C-methyl-D-erythritol from CTP and 2-C-methyl-D-erythritol 4-phosphate (MEP) (IspD), and catalyzes the conversion of 4-diphosphocytidyl-2-C-methyl-D-erythritol 2-phosphate (CDP-ME2P) to 2-C-methyl-D-erythritol 2,4-cyclodiphosphate (ME-CPP) with a corresponding release of cytidine 5-monophosphate (CMP) (IspF).</text>
</comment>
<dbReference type="NCBIfam" id="NF006899">
    <property type="entry name" value="PRK09382.1"/>
    <property type="match status" value="1"/>
</dbReference>
<dbReference type="Pfam" id="PF02542">
    <property type="entry name" value="YgbB"/>
    <property type="match status" value="1"/>
</dbReference>
<feature type="site" description="Positions MEP for the nucleophilic attack" evidence="14">
    <location>
        <position position="205"/>
    </location>
</feature>
<dbReference type="EC" id="2.7.7.60" evidence="14"/>
<keyword evidence="8 14" id="KW-0808">Transferase</keyword>
<evidence type="ECO:0000256" key="2">
    <source>
        <dbReference type="ARBA" id="ARBA00001282"/>
    </source>
</evidence>